<feature type="non-terminal residue" evidence="4">
    <location>
        <position position="1"/>
    </location>
</feature>
<name>A0A5J9SFC5_9POAL</name>
<dbReference type="SUPFAM" id="SSF48371">
    <property type="entry name" value="ARM repeat"/>
    <property type="match status" value="1"/>
</dbReference>
<evidence type="ECO:0000256" key="2">
    <source>
        <dbReference type="SAM" id="MobiDB-lite"/>
    </source>
</evidence>
<evidence type="ECO:0000313" key="5">
    <source>
        <dbReference type="Proteomes" id="UP000324897"/>
    </source>
</evidence>
<dbReference type="InterPro" id="IPR040155">
    <property type="entry name" value="CEBPZ/Mak21-like"/>
</dbReference>
<feature type="non-terminal residue" evidence="4">
    <location>
        <position position="395"/>
    </location>
</feature>
<sequence>MKAAALSGQWYTDAEELEVKVLGGGKQMPPAVGLQEMQKLVERKRELAEKLMVQYAREYDTVRRGKGDLKLLEMSQSLVHQLTRLLPDRKLKSLIQRPLDKLPETKDGYSLLLFWHWEDCLKQRYEKFVMSLEDAVKDMLPNLKDKAMKTVFILLKSKSEQERRLLTALVNKLGDPERKAASSAAYLLTCLLSAHPNMKMVVIDEVDSFLFRPHVGLRAKYQAVNFLSQILLTHKGDGPKIAKRLVDVYIALFKVLMSSSSVTKGDTNSKHGKKSGENGKTKGRKNKVNDSNPQGNHEVDPSAGSDLEMDSRILSALLTGVNRALPYVASSEVDDIVEVQTPILFRLVHSENFNVGVQALMLLYQISTKNQIASDRFYRALYAKLLSPAAVTFIK</sequence>
<dbReference type="InterPro" id="IPR016024">
    <property type="entry name" value="ARM-type_fold"/>
</dbReference>
<dbReference type="PANTHER" id="PTHR12048:SF0">
    <property type="entry name" value="CCAAT_ENHANCER-BINDING PROTEIN ZETA"/>
    <property type="match status" value="1"/>
</dbReference>
<dbReference type="Gramene" id="TVT97789">
    <property type="protein sequence ID" value="TVT97789"/>
    <property type="gene ID" value="EJB05_56948"/>
</dbReference>
<gene>
    <name evidence="4" type="ORF">EJB05_56948</name>
</gene>
<dbReference type="Proteomes" id="UP000324897">
    <property type="component" value="Unassembled WGS sequence"/>
</dbReference>
<accession>A0A5J9SFC5</accession>
<dbReference type="GO" id="GO:0005634">
    <property type="term" value="C:nucleus"/>
    <property type="evidence" value="ECO:0007669"/>
    <property type="project" value="UniProtKB-ARBA"/>
</dbReference>
<dbReference type="OrthoDB" id="28947at2759"/>
<dbReference type="EMBL" id="RWGY01000943">
    <property type="protein sequence ID" value="TVT97789.1"/>
    <property type="molecule type" value="Genomic_DNA"/>
</dbReference>
<comment type="caution">
    <text evidence="4">The sequence shown here is derived from an EMBL/GenBank/DDBJ whole genome shotgun (WGS) entry which is preliminary data.</text>
</comment>
<organism evidence="4 5">
    <name type="scientific">Eragrostis curvula</name>
    <name type="common">weeping love grass</name>
    <dbReference type="NCBI Taxonomy" id="38414"/>
    <lineage>
        <taxon>Eukaryota</taxon>
        <taxon>Viridiplantae</taxon>
        <taxon>Streptophyta</taxon>
        <taxon>Embryophyta</taxon>
        <taxon>Tracheophyta</taxon>
        <taxon>Spermatophyta</taxon>
        <taxon>Magnoliopsida</taxon>
        <taxon>Liliopsida</taxon>
        <taxon>Poales</taxon>
        <taxon>Poaceae</taxon>
        <taxon>PACMAD clade</taxon>
        <taxon>Chloridoideae</taxon>
        <taxon>Eragrostideae</taxon>
        <taxon>Eragrostidinae</taxon>
        <taxon>Eragrostis</taxon>
    </lineage>
</organism>
<dbReference type="Pfam" id="PF03914">
    <property type="entry name" value="CBF"/>
    <property type="match status" value="1"/>
</dbReference>
<dbReference type="InterPro" id="IPR005612">
    <property type="entry name" value="CCAAT-binding_factor"/>
</dbReference>
<comment type="similarity">
    <text evidence="1">Belongs to the CBF/MAK21 family.</text>
</comment>
<evidence type="ECO:0000259" key="3">
    <source>
        <dbReference type="Pfam" id="PF03914"/>
    </source>
</evidence>
<keyword evidence="5" id="KW-1185">Reference proteome</keyword>
<feature type="domain" description="CCAAT-binding factor" evidence="3">
    <location>
        <begin position="357"/>
        <end position="391"/>
    </location>
</feature>
<dbReference type="PANTHER" id="PTHR12048">
    <property type="entry name" value="CCAAT-BINDING FACTOR-RELATED"/>
    <property type="match status" value="1"/>
</dbReference>
<evidence type="ECO:0000256" key="1">
    <source>
        <dbReference type="ARBA" id="ARBA00007797"/>
    </source>
</evidence>
<protein>
    <recommendedName>
        <fullName evidence="3">CCAAT-binding factor domain-containing protein</fullName>
    </recommendedName>
</protein>
<feature type="region of interest" description="Disordered" evidence="2">
    <location>
        <begin position="262"/>
        <end position="305"/>
    </location>
</feature>
<proteinExistence type="inferred from homology"/>
<dbReference type="AlphaFoldDB" id="A0A5J9SFC5"/>
<evidence type="ECO:0000313" key="4">
    <source>
        <dbReference type="EMBL" id="TVT97789.1"/>
    </source>
</evidence>
<reference evidence="4 5" key="1">
    <citation type="journal article" date="2019" name="Sci. Rep.">
        <title>A high-quality genome of Eragrostis curvula grass provides insights into Poaceae evolution and supports new strategies to enhance forage quality.</title>
        <authorList>
            <person name="Carballo J."/>
            <person name="Santos B.A.C.M."/>
            <person name="Zappacosta D."/>
            <person name="Garbus I."/>
            <person name="Selva J.P."/>
            <person name="Gallo C.A."/>
            <person name="Diaz A."/>
            <person name="Albertini E."/>
            <person name="Caccamo M."/>
            <person name="Echenique V."/>
        </authorList>
    </citation>
    <scope>NUCLEOTIDE SEQUENCE [LARGE SCALE GENOMIC DNA]</scope>
    <source>
        <strain evidence="5">cv. Victoria</strain>
        <tissue evidence="4">Leaf</tissue>
    </source>
</reference>